<evidence type="ECO:0000313" key="3">
    <source>
        <dbReference type="Proteomes" id="UP000238479"/>
    </source>
</evidence>
<gene>
    <name evidence="2" type="ORF">RchiOBHm_Chr4g0408691</name>
</gene>
<evidence type="ECO:0000313" key="2">
    <source>
        <dbReference type="EMBL" id="PRQ37977.1"/>
    </source>
</evidence>
<feature type="region of interest" description="Disordered" evidence="1">
    <location>
        <begin position="1"/>
        <end position="42"/>
    </location>
</feature>
<evidence type="ECO:0000256" key="1">
    <source>
        <dbReference type="SAM" id="MobiDB-lite"/>
    </source>
</evidence>
<name>A0A2P6QUX6_ROSCH</name>
<accession>A0A2P6QUX6</accession>
<feature type="compositionally biased region" description="Basic and acidic residues" evidence="1">
    <location>
        <begin position="11"/>
        <end position="24"/>
    </location>
</feature>
<dbReference type="Gramene" id="PRQ37977">
    <property type="protein sequence ID" value="PRQ37977"/>
    <property type="gene ID" value="RchiOBHm_Chr4g0408691"/>
</dbReference>
<organism evidence="2 3">
    <name type="scientific">Rosa chinensis</name>
    <name type="common">China rose</name>
    <dbReference type="NCBI Taxonomy" id="74649"/>
    <lineage>
        <taxon>Eukaryota</taxon>
        <taxon>Viridiplantae</taxon>
        <taxon>Streptophyta</taxon>
        <taxon>Embryophyta</taxon>
        <taxon>Tracheophyta</taxon>
        <taxon>Spermatophyta</taxon>
        <taxon>Magnoliopsida</taxon>
        <taxon>eudicotyledons</taxon>
        <taxon>Gunneridae</taxon>
        <taxon>Pentapetalae</taxon>
        <taxon>rosids</taxon>
        <taxon>fabids</taxon>
        <taxon>Rosales</taxon>
        <taxon>Rosaceae</taxon>
        <taxon>Rosoideae</taxon>
        <taxon>Rosoideae incertae sedis</taxon>
        <taxon>Rosa</taxon>
    </lineage>
</organism>
<dbReference type="EMBL" id="PDCK01000042">
    <property type="protein sequence ID" value="PRQ37977.1"/>
    <property type="molecule type" value="Genomic_DNA"/>
</dbReference>
<reference evidence="2 3" key="1">
    <citation type="journal article" date="2018" name="Nat. Genet.">
        <title>The Rosa genome provides new insights in the design of modern roses.</title>
        <authorList>
            <person name="Bendahmane M."/>
        </authorList>
    </citation>
    <scope>NUCLEOTIDE SEQUENCE [LARGE SCALE GENOMIC DNA]</scope>
    <source>
        <strain evidence="3">cv. Old Blush</strain>
    </source>
</reference>
<keyword evidence="3" id="KW-1185">Reference proteome</keyword>
<comment type="caution">
    <text evidence="2">The sequence shown here is derived from an EMBL/GenBank/DDBJ whole genome shotgun (WGS) entry which is preliminary data.</text>
</comment>
<dbReference type="AlphaFoldDB" id="A0A2P6QUX6"/>
<protein>
    <submittedName>
        <fullName evidence="2">Uncharacterized protein</fullName>
    </submittedName>
</protein>
<sequence length="125" mass="14439">MNPRPPLPSRPFDHFRHHDSDASRRSSKGISDGPEGSISNFDLYKDRPYQLRPLVNLFISKSSPQYTQQFLYLQQSTILNDLAGKINQKKSRTRQLLFTPLFTLSNTFKSSSTNHEKLQEVRDEG</sequence>
<dbReference type="Proteomes" id="UP000238479">
    <property type="component" value="Chromosome 4"/>
</dbReference>
<proteinExistence type="predicted"/>